<evidence type="ECO:0000313" key="3">
    <source>
        <dbReference type="Proteomes" id="UP000699462"/>
    </source>
</evidence>
<sequence>MDGARPRSLQLFRLVLLCELLLATTLILTLLTDKQGSTAEVNDFWIPSAWKMRHQILRRLCDAASKRLEMLIRQQLHRTCSPIPDYRSVTDTDCTHSTTLCQTLAFTVEIWNQNTSSPAVHSACVNQDELYADISVHLPLHGTEEHRLFYCTQKVSSAYDLRSALRVCSEQFGVAPSKTHVTNIPVPIGRLFVTTNNSEMLTEGDEGTSKKVGTDQTNLTIVPIPCLVTVLLNATEEAFNLPQFEHLIRFCQLFIREIQYDREEQKIYKWNSVNTFSSSVSVNEQSAHKSSQLVRSESTGKNERDDIGITREVPFSSSVYSKVFRLLQAVDRKASSAPVGSNNVECAQTILHTLKPVYRITNFLLHPHLFTNAAMVLPFLYRLRNHFDSAPSNHNTESSCVCKLFLQTIHDRLSDCYLKEGFVHETLLSATYLDPRLKDNLMCSDPNSVRHFSSLLKSKACLLMNLRSLTCTDYTLYQTHAGRFEHLFSPFLLLSSLRRHNGR</sequence>
<proteinExistence type="predicted"/>
<evidence type="ECO:0000313" key="2">
    <source>
        <dbReference type="EMBL" id="KAF8566120.1"/>
    </source>
</evidence>
<reference evidence="2 3" key="1">
    <citation type="submission" date="2019-07" db="EMBL/GenBank/DDBJ databases">
        <title>Annotation for the trematode Paragonimus westermani.</title>
        <authorList>
            <person name="Choi Y.-J."/>
        </authorList>
    </citation>
    <scope>NUCLEOTIDE SEQUENCE [LARGE SCALE GENOMIC DNA]</scope>
    <source>
        <strain evidence="2">180907_Pwestermani</strain>
    </source>
</reference>
<dbReference type="InterPro" id="IPR012337">
    <property type="entry name" value="RNaseH-like_sf"/>
</dbReference>
<dbReference type="AlphaFoldDB" id="A0A8T0DEC9"/>
<keyword evidence="1" id="KW-0472">Membrane</keyword>
<organism evidence="2 3">
    <name type="scientific">Paragonimus westermani</name>
    <dbReference type="NCBI Taxonomy" id="34504"/>
    <lineage>
        <taxon>Eukaryota</taxon>
        <taxon>Metazoa</taxon>
        <taxon>Spiralia</taxon>
        <taxon>Lophotrochozoa</taxon>
        <taxon>Platyhelminthes</taxon>
        <taxon>Trematoda</taxon>
        <taxon>Digenea</taxon>
        <taxon>Plagiorchiida</taxon>
        <taxon>Troglotremata</taxon>
        <taxon>Troglotrematidae</taxon>
        <taxon>Paragonimus</taxon>
    </lineage>
</organism>
<dbReference type="OrthoDB" id="6253127at2759"/>
<keyword evidence="1" id="KW-1133">Transmembrane helix</keyword>
<dbReference type="Proteomes" id="UP000699462">
    <property type="component" value="Unassembled WGS sequence"/>
</dbReference>
<gene>
    <name evidence="2" type="ORF">P879_08849</name>
</gene>
<dbReference type="EMBL" id="JTDF01005575">
    <property type="protein sequence ID" value="KAF8566120.1"/>
    <property type="molecule type" value="Genomic_DNA"/>
</dbReference>
<accession>A0A8T0DEC9</accession>
<keyword evidence="3" id="KW-1185">Reference proteome</keyword>
<dbReference type="SUPFAM" id="SSF53098">
    <property type="entry name" value="Ribonuclease H-like"/>
    <property type="match status" value="1"/>
</dbReference>
<name>A0A8T0DEC9_9TREM</name>
<feature type="transmembrane region" description="Helical" evidence="1">
    <location>
        <begin position="12"/>
        <end position="31"/>
    </location>
</feature>
<keyword evidence="1" id="KW-0812">Transmembrane</keyword>
<evidence type="ECO:0000256" key="1">
    <source>
        <dbReference type="SAM" id="Phobius"/>
    </source>
</evidence>
<protein>
    <submittedName>
        <fullName evidence="2">Uncharacterized protein</fullName>
    </submittedName>
</protein>
<comment type="caution">
    <text evidence="2">The sequence shown here is derived from an EMBL/GenBank/DDBJ whole genome shotgun (WGS) entry which is preliminary data.</text>
</comment>